<dbReference type="AlphaFoldDB" id="A0A1C3VRN2"/>
<evidence type="ECO:0000313" key="2">
    <source>
        <dbReference type="EMBL" id="SCB30235.1"/>
    </source>
</evidence>
<evidence type="ECO:0008006" key="4">
    <source>
        <dbReference type="Google" id="ProtNLM"/>
    </source>
</evidence>
<dbReference type="InterPro" id="IPR023346">
    <property type="entry name" value="Lysozyme-like_dom_sf"/>
</dbReference>
<feature type="region of interest" description="Disordered" evidence="1">
    <location>
        <begin position="454"/>
        <end position="512"/>
    </location>
</feature>
<gene>
    <name evidence="2" type="ORF">GA0061101_10679</name>
</gene>
<feature type="compositionally biased region" description="Low complexity" evidence="1">
    <location>
        <begin position="455"/>
        <end position="480"/>
    </location>
</feature>
<dbReference type="Gene3D" id="1.10.530.10">
    <property type="match status" value="1"/>
</dbReference>
<sequence length="1173" mass="120677">MGGKSSTSTTKTELPPEIMKAYQGLINQATPISQTPYQPYTGGVNGSGFEQNQVTGFNNIANLAGSSNGAFNSASNALASTATPTSASVGQYMSPYLNSVVQSTMANMNEQNAEQQQGVLGNAAAQGALGGNRVGVAQSELARQQNLANQQTISGLYNQGYNTALGAAQSDKNAALQAGSEYANLGQTAMQTNLAQAAAQVGAGTQQQQWNYQQYQNAKSYPFETTSWLANIVEGLGSGSGGTTTSTQPSGNTGSAVLGGVLGLASLFNKGGVVGEENRPHRAQGGIIPYTGSSGIAANNNNPAGANDNFGTSYVPQVATAGITPGHSTLPQAPQGGQQQDQGQQMLQQGIKAAETNLKQKYPNGIVAGLSQPATTGLGTSTSAPITTTPVPSNPGVLSSLGSFFGFADGGVARRGYDDGGYVDPRVVAVPVVPDASTVDPATISPSQMKAVLDAAGQQAPAPAAPQNAGVVPQQQNAQPAAPPLAPPTTVRDMPVAGVVPQHDTPSQASSPHQYNIGNAPQMTPNFDKINNSYGLPAGYLNRTAYIESSFNPNANNGISKGEFQFTNATAGQYGLKNPFDPMASADAAARLAVDNQKFLAHGLGREPTAGELYLAHQQGAAGALNLLSHPDAPATDIVGRQAVVGNGGSANMTAQQFANLWTNKFNGMPATSAGYQPTDSGDTSSSSGVMPSLQGASSAPASNKGVSFSNEASSPGFLSRLFGGHGLGLSDDQRMALLSAGLGMMAGTSPNFATNVGTGGMKGVDTYMAKQQLNRENALAQSEISTRSGQLGLEGKRVDIAGQQLALEAKKAASEIGLQTAQTGKTNLETQTGRWQQTVTPAGIIVRDMTDPNAPPKLTTWDDIQKNGPPSTVTGSNEAIGASLGSGTPQGTPASAPQQPNNAPVKAAPTTPIGAPAQAQPSQAQGQPSQAQSQPVFRTAPPPNIKMDPRVFSPTGQQIVADETKDALKEARTEYQGSVNAQTQLGEMKHDLATITNSAWTAPGTGFQSRVQWAKAVNTAFQGMGVEAPIDETAVAAGEDLNKLTTRLGFDLGKTLGSREAASIIDQSVSAVPGGANSPEGARRIISGIEAANQRKIDYYNFLQQWSAKGYGSILGADQAFNQMNPPELYALASYVPAGAISALRQNPQLAPDFDAKYGMGRSVSQYVLGGQ</sequence>
<feature type="region of interest" description="Disordered" evidence="1">
    <location>
        <begin position="672"/>
        <end position="711"/>
    </location>
</feature>
<proteinExistence type="predicted"/>
<feature type="compositionally biased region" description="Low complexity" evidence="1">
    <location>
        <begin position="679"/>
        <end position="689"/>
    </location>
</feature>
<protein>
    <recommendedName>
        <fullName evidence="4">Transglycosylase SLT domain-containing protein</fullName>
    </recommendedName>
</protein>
<evidence type="ECO:0000313" key="3">
    <source>
        <dbReference type="Proteomes" id="UP000199205"/>
    </source>
</evidence>
<organism evidence="2 3">
    <name type="scientific">Rhizobium lusitanum</name>
    <dbReference type="NCBI Taxonomy" id="293958"/>
    <lineage>
        <taxon>Bacteria</taxon>
        <taxon>Pseudomonadati</taxon>
        <taxon>Pseudomonadota</taxon>
        <taxon>Alphaproteobacteria</taxon>
        <taxon>Hyphomicrobiales</taxon>
        <taxon>Rhizobiaceae</taxon>
        <taxon>Rhizobium/Agrobacterium group</taxon>
        <taxon>Rhizobium</taxon>
    </lineage>
</organism>
<dbReference type="OrthoDB" id="6065087at2"/>
<dbReference type="EMBL" id="FMAF01000006">
    <property type="protein sequence ID" value="SCB30235.1"/>
    <property type="molecule type" value="Genomic_DNA"/>
</dbReference>
<dbReference type="RefSeq" id="WP_141694070.1">
    <property type="nucleotide sequence ID" value="NZ_FMAF01000006.1"/>
</dbReference>
<name>A0A1C3VRN2_9HYPH</name>
<feature type="region of interest" description="Disordered" evidence="1">
    <location>
        <begin position="847"/>
        <end position="947"/>
    </location>
</feature>
<reference evidence="2 3" key="1">
    <citation type="submission" date="2016-08" db="EMBL/GenBank/DDBJ databases">
        <authorList>
            <person name="Seilhamer J.J."/>
        </authorList>
    </citation>
    <scope>NUCLEOTIDE SEQUENCE [LARGE SCALE GENOMIC DNA]</scope>
    <source>
        <strain evidence="2 3">P1-7</strain>
    </source>
</reference>
<evidence type="ECO:0000256" key="1">
    <source>
        <dbReference type="SAM" id="MobiDB-lite"/>
    </source>
</evidence>
<feature type="compositionally biased region" description="Polar residues" evidence="1">
    <location>
        <begin position="869"/>
        <end position="878"/>
    </location>
</feature>
<accession>A0A1C3VRN2</accession>
<feature type="compositionally biased region" description="Low complexity" evidence="1">
    <location>
        <begin position="894"/>
        <end position="905"/>
    </location>
</feature>
<feature type="compositionally biased region" description="Polar residues" evidence="1">
    <location>
        <begin position="695"/>
        <end position="711"/>
    </location>
</feature>
<feature type="compositionally biased region" description="Low complexity" evidence="1">
    <location>
        <begin position="915"/>
        <end position="936"/>
    </location>
</feature>
<dbReference type="Proteomes" id="UP000199205">
    <property type="component" value="Unassembled WGS sequence"/>
</dbReference>
<dbReference type="SUPFAM" id="SSF53955">
    <property type="entry name" value="Lysozyme-like"/>
    <property type="match status" value="1"/>
</dbReference>